<keyword evidence="2" id="KW-1185">Reference proteome</keyword>
<gene>
    <name evidence="1" type="ORF">SAMN05216326_103138</name>
</gene>
<dbReference type="EMBL" id="FOIA01000003">
    <property type="protein sequence ID" value="SES77900.1"/>
    <property type="molecule type" value="Genomic_DNA"/>
</dbReference>
<dbReference type="Proteomes" id="UP000199345">
    <property type="component" value="Unassembled WGS sequence"/>
</dbReference>
<name>A0A1H9Z8Q3_9PROT</name>
<evidence type="ECO:0000313" key="1">
    <source>
        <dbReference type="EMBL" id="SES77900.1"/>
    </source>
</evidence>
<accession>A0A1H9Z8Q3</accession>
<proteinExistence type="predicted"/>
<dbReference type="RefSeq" id="WP_090656143.1">
    <property type="nucleotide sequence ID" value="NZ_FOIA01000003.1"/>
</dbReference>
<protein>
    <submittedName>
        <fullName evidence="1">Uncharacterized protein</fullName>
    </submittedName>
</protein>
<dbReference type="AlphaFoldDB" id="A0A1H9Z8Q3"/>
<dbReference type="OrthoDB" id="6646492at2"/>
<evidence type="ECO:0000313" key="2">
    <source>
        <dbReference type="Proteomes" id="UP000199345"/>
    </source>
</evidence>
<organism evidence="1 2">
    <name type="scientific">Nitrosomonas marina</name>
    <dbReference type="NCBI Taxonomy" id="917"/>
    <lineage>
        <taxon>Bacteria</taxon>
        <taxon>Pseudomonadati</taxon>
        <taxon>Pseudomonadota</taxon>
        <taxon>Betaproteobacteria</taxon>
        <taxon>Nitrosomonadales</taxon>
        <taxon>Nitrosomonadaceae</taxon>
        <taxon>Nitrosomonas</taxon>
    </lineage>
</organism>
<sequence>MRTHPVWSTLGFLNHAGFLLTAWLYCLSPIQILAAQPKAHIAKNNSVQSKELPNLQLKLPAEKDKVVDDAWIDSIQRGMTFSIDATARWVDQFFGDPRAFDDQPAIAGEGAKAIGRLSAGQVWDEFDGLKPTANFSSRFYLPHMGNKLSAIFGRFNAEEFLTGDDSARLPLVRSTTADDDWLVGVGFDPIIRDHQRLSLGAGFRKGLAFDPYLRARYLVQRGVTERSQVRWQSVAFWQINDGLGVSQRLDYEIGMGQRFLGRWSGRGTYAERTEGIRWRSSASIFYLHSENRAYATEAWILGESDKDVAVVDYGMRGIYRTRYLREWFFIEGWVGTHWPREQIAQERNPQWIVGFQFEILFGQPIIQRSRLRF</sequence>
<reference evidence="2" key="1">
    <citation type="submission" date="2016-10" db="EMBL/GenBank/DDBJ databases">
        <authorList>
            <person name="Varghese N."/>
            <person name="Submissions S."/>
        </authorList>
    </citation>
    <scope>NUCLEOTIDE SEQUENCE [LARGE SCALE GENOMIC DNA]</scope>
    <source>
        <strain evidence="2">Nm71</strain>
    </source>
</reference>